<dbReference type="Proteomes" id="UP000607559">
    <property type="component" value="Unassembled WGS sequence"/>
</dbReference>
<organism evidence="14 15">
    <name type="scientific">Puia dinghuensis</name>
    <dbReference type="NCBI Taxonomy" id="1792502"/>
    <lineage>
        <taxon>Bacteria</taxon>
        <taxon>Pseudomonadati</taxon>
        <taxon>Bacteroidota</taxon>
        <taxon>Chitinophagia</taxon>
        <taxon>Chitinophagales</taxon>
        <taxon>Chitinophagaceae</taxon>
        <taxon>Puia</taxon>
    </lineage>
</organism>
<dbReference type="SUPFAM" id="SSF55874">
    <property type="entry name" value="ATPase domain of HSP90 chaperone/DNA topoisomerase II/histidine kinase"/>
    <property type="match status" value="1"/>
</dbReference>
<dbReference type="PROSITE" id="PS50109">
    <property type="entry name" value="HIS_KIN"/>
    <property type="match status" value="1"/>
</dbReference>
<evidence type="ECO:0000256" key="5">
    <source>
        <dbReference type="ARBA" id="ARBA00022679"/>
    </source>
</evidence>
<dbReference type="InterPro" id="IPR003661">
    <property type="entry name" value="HisK_dim/P_dom"/>
</dbReference>
<dbReference type="Pfam" id="PF02518">
    <property type="entry name" value="HATPase_c"/>
    <property type="match status" value="1"/>
</dbReference>
<dbReference type="InterPro" id="IPR005467">
    <property type="entry name" value="His_kinase_dom"/>
</dbReference>
<dbReference type="GO" id="GO:0000155">
    <property type="term" value="F:phosphorelay sensor kinase activity"/>
    <property type="evidence" value="ECO:0007669"/>
    <property type="project" value="InterPro"/>
</dbReference>
<dbReference type="Gene3D" id="3.30.565.10">
    <property type="entry name" value="Histidine kinase-like ATPase, C-terminal domain"/>
    <property type="match status" value="1"/>
</dbReference>
<evidence type="ECO:0000259" key="13">
    <source>
        <dbReference type="PROSITE" id="PS50885"/>
    </source>
</evidence>
<dbReference type="PROSITE" id="PS50885">
    <property type="entry name" value="HAMP"/>
    <property type="match status" value="1"/>
</dbReference>
<evidence type="ECO:0000256" key="8">
    <source>
        <dbReference type="ARBA" id="ARBA00022989"/>
    </source>
</evidence>
<dbReference type="EMBL" id="BMJC01000004">
    <property type="protein sequence ID" value="GGB13158.1"/>
    <property type="molecule type" value="Genomic_DNA"/>
</dbReference>
<keyword evidence="10 11" id="KW-0472">Membrane</keyword>
<dbReference type="PANTHER" id="PTHR45436">
    <property type="entry name" value="SENSOR HISTIDINE KINASE YKOH"/>
    <property type="match status" value="1"/>
</dbReference>
<dbReference type="InterPro" id="IPR003594">
    <property type="entry name" value="HATPase_dom"/>
</dbReference>
<evidence type="ECO:0000256" key="9">
    <source>
        <dbReference type="ARBA" id="ARBA00023012"/>
    </source>
</evidence>
<comment type="subcellular location">
    <subcellularLocation>
        <location evidence="2">Membrane</location>
    </subcellularLocation>
</comment>
<dbReference type="SMART" id="SM00387">
    <property type="entry name" value="HATPase_c"/>
    <property type="match status" value="1"/>
</dbReference>
<dbReference type="CDD" id="cd00075">
    <property type="entry name" value="HATPase"/>
    <property type="match status" value="1"/>
</dbReference>
<evidence type="ECO:0000313" key="15">
    <source>
        <dbReference type="Proteomes" id="UP000607559"/>
    </source>
</evidence>
<name>A0A8J2XVL6_9BACT</name>
<evidence type="ECO:0000256" key="10">
    <source>
        <dbReference type="ARBA" id="ARBA00023136"/>
    </source>
</evidence>
<evidence type="ECO:0000256" key="6">
    <source>
        <dbReference type="ARBA" id="ARBA00022692"/>
    </source>
</evidence>
<evidence type="ECO:0000259" key="12">
    <source>
        <dbReference type="PROSITE" id="PS50109"/>
    </source>
</evidence>
<sequence length="461" mass="51537">MKIRYKIMLLFTLLVTAIISLLTASVYYFIRFERKEVFEKRLKARATYNTNLYSIAGDSGLSLLRRIDSVSLIGASVSRSIGMYTDQGKVLYKFEMPGTAPLRITPQLLEEARVNGETYFTMDNREAVAIHRNAGKRDFIVVVAGHDDDGIERVETLNKILLISLILAVCLTAIVSFLFARQLLRPITQIIREVKEISSFDLSQRVRAGTGQDEMSQLGNTFNDLLSRLQEAFAIQRRFISNASHELSTPLTSVSSQVEVILQKDRSADEYKQVLSSVREDVQQMRLLTKSLLEIAKTGSQGGIELNEVRVDEVLMKVVGEVKKGSADYSVELDFGEFPEDEKDFVVFGNSELLYIAVKNVVENGCKYSPDKRSEVDLSFAHHKIFVRVLNQGAVIPAEELTQIFQPFYRGAATAATRGFGLGLAMAERIIALHKGTIHVTSDEASGTNFTIELPAIKIFN</sequence>
<keyword evidence="8 11" id="KW-1133">Transmembrane helix</keyword>
<dbReference type="InterPro" id="IPR004358">
    <property type="entry name" value="Sig_transdc_His_kin-like_C"/>
</dbReference>
<keyword evidence="6 11" id="KW-0812">Transmembrane</keyword>
<keyword evidence="4" id="KW-0597">Phosphoprotein</keyword>
<dbReference type="InterPro" id="IPR036890">
    <property type="entry name" value="HATPase_C_sf"/>
</dbReference>
<keyword evidence="5" id="KW-0808">Transferase</keyword>
<evidence type="ECO:0000256" key="11">
    <source>
        <dbReference type="SAM" id="Phobius"/>
    </source>
</evidence>
<dbReference type="SUPFAM" id="SSF158472">
    <property type="entry name" value="HAMP domain-like"/>
    <property type="match status" value="1"/>
</dbReference>
<comment type="caution">
    <text evidence="14">The sequence shown here is derived from an EMBL/GenBank/DDBJ whole genome shotgun (WGS) entry which is preliminary data.</text>
</comment>
<feature type="domain" description="Histidine kinase" evidence="12">
    <location>
        <begin position="242"/>
        <end position="458"/>
    </location>
</feature>
<feature type="domain" description="HAMP" evidence="13">
    <location>
        <begin position="181"/>
        <end position="234"/>
    </location>
</feature>
<reference evidence="14" key="2">
    <citation type="submission" date="2020-09" db="EMBL/GenBank/DDBJ databases">
        <authorList>
            <person name="Sun Q."/>
            <person name="Zhou Y."/>
        </authorList>
    </citation>
    <scope>NUCLEOTIDE SEQUENCE</scope>
    <source>
        <strain evidence="14">CGMCC 1.15448</strain>
    </source>
</reference>
<evidence type="ECO:0000256" key="1">
    <source>
        <dbReference type="ARBA" id="ARBA00000085"/>
    </source>
</evidence>
<dbReference type="SMART" id="SM00304">
    <property type="entry name" value="HAMP"/>
    <property type="match status" value="1"/>
</dbReference>
<evidence type="ECO:0000256" key="4">
    <source>
        <dbReference type="ARBA" id="ARBA00022553"/>
    </source>
</evidence>
<evidence type="ECO:0000256" key="7">
    <source>
        <dbReference type="ARBA" id="ARBA00022777"/>
    </source>
</evidence>
<feature type="transmembrane region" description="Helical" evidence="11">
    <location>
        <begin position="7"/>
        <end position="30"/>
    </location>
</feature>
<dbReference type="Pfam" id="PF00672">
    <property type="entry name" value="HAMP"/>
    <property type="match status" value="1"/>
</dbReference>
<dbReference type="PRINTS" id="PR00344">
    <property type="entry name" value="BCTRLSENSOR"/>
</dbReference>
<proteinExistence type="predicted"/>
<dbReference type="InterPro" id="IPR003660">
    <property type="entry name" value="HAMP_dom"/>
</dbReference>
<comment type="catalytic activity">
    <reaction evidence="1">
        <text>ATP + protein L-histidine = ADP + protein N-phospho-L-histidine.</text>
        <dbReference type="EC" id="2.7.13.3"/>
    </reaction>
</comment>
<reference evidence="14" key="1">
    <citation type="journal article" date="2014" name="Int. J. Syst. Evol. Microbiol.">
        <title>Complete genome sequence of Corynebacterium casei LMG S-19264T (=DSM 44701T), isolated from a smear-ripened cheese.</title>
        <authorList>
            <consortium name="US DOE Joint Genome Institute (JGI-PGF)"/>
            <person name="Walter F."/>
            <person name="Albersmeier A."/>
            <person name="Kalinowski J."/>
            <person name="Ruckert C."/>
        </authorList>
    </citation>
    <scope>NUCLEOTIDE SEQUENCE</scope>
    <source>
        <strain evidence="14">CGMCC 1.15448</strain>
    </source>
</reference>
<dbReference type="EC" id="2.7.13.3" evidence="3"/>
<dbReference type="SUPFAM" id="SSF47384">
    <property type="entry name" value="Homodimeric domain of signal transducing histidine kinase"/>
    <property type="match status" value="1"/>
</dbReference>
<accession>A0A8J2XVL6</accession>
<dbReference type="SMART" id="SM00388">
    <property type="entry name" value="HisKA"/>
    <property type="match status" value="1"/>
</dbReference>
<evidence type="ECO:0000313" key="14">
    <source>
        <dbReference type="EMBL" id="GGB13158.1"/>
    </source>
</evidence>
<keyword evidence="7 14" id="KW-0418">Kinase</keyword>
<dbReference type="Pfam" id="PF00512">
    <property type="entry name" value="HisKA"/>
    <property type="match status" value="1"/>
</dbReference>
<dbReference type="InterPro" id="IPR050428">
    <property type="entry name" value="TCS_sensor_his_kinase"/>
</dbReference>
<dbReference type="Gene3D" id="6.10.340.10">
    <property type="match status" value="1"/>
</dbReference>
<dbReference type="CDD" id="cd06225">
    <property type="entry name" value="HAMP"/>
    <property type="match status" value="1"/>
</dbReference>
<dbReference type="InterPro" id="IPR036097">
    <property type="entry name" value="HisK_dim/P_sf"/>
</dbReference>
<evidence type="ECO:0000256" key="2">
    <source>
        <dbReference type="ARBA" id="ARBA00004370"/>
    </source>
</evidence>
<keyword evidence="15" id="KW-1185">Reference proteome</keyword>
<dbReference type="AlphaFoldDB" id="A0A8J2XVL6"/>
<evidence type="ECO:0000256" key="3">
    <source>
        <dbReference type="ARBA" id="ARBA00012438"/>
    </source>
</evidence>
<protein>
    <recommendedName>
        <fullName evidence="3">histidine kinase</fullName>
        <ecNumber evidence="3">2.7.13.3</ecNumber>
    </recommendedName>
</protein>
<gene>
    <name evidence="14" type="ORF">GCM10011511_41020</name>
</gene>
<feature type="transmembrane region" description="Helical" evidence="11">
    <location>
        <begin position="160"/>
        <end position="180"/>
    </location>
</feature>
<keyword evidence="9" id="KW-0902">Two-component regulatory system</keyword>
<dbReference type="Gene3D" id="1.10.287.130">
    <property type="match status" value="1"/>
</dbReference>
<dbReference type="PANTHER" id="PTHR45436:SF5">
    <property type="entry name" value="SENSOR HISTIDINE KINASE TRCS"/>
    <property type="match status" value="1"/>
</dbReference>
<dbReference type="CDD" id="cd00082">
    <property type="entry name" value="HisKA"/>
    <property type="match status" value="1"/>
</dbReference>
<dbReference type="GO" id="GO:0005886">
    <property type="term" value="C:plasma membrane"/>
    <property type="evidence" value="ECO:0007669"/>
    <property type="project" value="TreeGrafter"/>
</dbReference>